<dbReference type="Proteomes" id="UP000032633">
    <property type="component" value="Chromosome"/>
</dbReference>
<keyword evidence="1" id="KW-0805">Transcription regulation</keyword>
<keyword evidence="7" id="KW-1185">Reference proteome</keyword>
<dbReference type="SUPFAM" id="SSF46689">
    <property type="entry name" value="Homeodomain-like"/>
    <property type="match status" value="1"/>
</dbReference>
<feature type="domain" description="HTH tetR-type" evidence="5">
    <location>
        <begin position="4"/>
        <end position="64"/>
    </location>
</feature>
<dbReference type="AlphaFoldDB" id="A0A0D5NJS9"/>
<reference evidence="6 7" key="1">
    <citation type="journal article" date="2015" name="J. Biotechnol.">
        <title>Complete genome sequence of Paenibacillus beijingensis 7188(T) (=DSM 24997(T)), a novel rhizobacterium from jujube garden soil.</title>
        <authorList>
            <person name="Kwak Y."/>
            <person name="Shin J.H."/>
        </authorList>
    </citation>
    <scope>NUCLEOTIDE SEQUENCE [LARGE SCALE GENOMIC DNA]</scope>
    <source>
        <strain evidence="6 7">DSM 24997</strain>
    </source>
</reference>
<feature type="DNA-binding region" description="H-T-H motif" evidence="4">
    <location>
        <begin position="27"/>
        <end position="46"/>
    </location>
</feature>
<dbReference type="InterPro" id="IPR036271">
    <property type="entry name" value="Tet_transcr_reg_TetR-rel_C_sf"/>
</dbReference>
<evidence type="ECO:0000256" key="4">
    <source>
        <dbReference type="PROSITE-ProRule" id="PRU00335"/>
    </source>
</evidence>
<accession>A0A0D5NJS9</accession>
<evidence type="ECO:0000256" key="2">
    <source>
        <dbReference type="ARBA" id="ARBA00023125"/>
    </source>
</evidence>
<dbReference type="Gene3D" id="1.10.357.10">
    <property type="entry name" value="Tetracycline Repressor, domain 2"/>
    <property type="match status" value="1"/>
</dbReference>
<dbReference type="InterPro" id="IPR011075">
    <property type="entry name" value="TetR_C"/>
</dbReference>
<dbReference type="GO" id="GO:0003677">
    <property type="term" value="F:DNA binding"/>
    <property type="evidence" value="ECO:0007669"/>
    <property type="project" value="UniProtKB-UniRule"/>
</dbReference>
<dbReference type="PANTHER" id="PTHR47506:SF1">
    <property type="entry name" value="HTH-TYPE TRANSCRIPTIONAL REGULATOR YJDC"/>
    <property type="match status" value="1"/>
</dbReference>
<evidence type="ECO:0000256" key="1">
    <source>
        <dbReference type="ARBA" id="ARBA00023015"/>
    </source>
</evidence>
<dbReference type="InterPro" id="IPR009057">
    <property type="entry name" value="Homeodomain-like_sf"/>
</dbReference>
<dbReference type="InterPro" id="IPR001647">
    <property type="entry name" value="HTH_TetR"/>
</dbReference>
<name>A0A0D5NJS9_9BACL</name>
<dbReference type="PRINTS" id="PR00455">
    <property type="entry name" value="HTHTETR"/>
</dbReference>
<dbReference type="Pfam" id="PF16925">
    <property type="entry name" value="TetR_C_13"/>
    <property type="match status" value="1"/>
</dbReference>
<evidence type="ECO:0000259" key="5">
    <source>
        <dbReference type="PROSITE" id="PS50977"/>
    </source>
</evidence>
<dbReference type="Pfam" id="PF00440">
    <property type="entry name" value="TetR_N"/>
    <property type="match status" value="1"/>
</dbReference>
<sequence>MINMNRAEQIVSVAHRLMLERGYSAFSYADIADVIGIQKASIHYHFPSKDNLVQKVVQHYRGGVRSNLSQLDSLTDDPRKKLEHYLNYWNACLQDKAIDICLCAQLASEIPILPEEVRGEVQAHFQELTGWIANLLREASEAKQYERSGRSFEEDAAMILAAVHGGMLAARTFNDGTQFQAISSQILDQLNAARSGKEK</sequence>
<keyword evidence="3" id="KW-0804">Transcription</keyword>
<dbReference type="STRING" id="1126833.VN24_13380"/>
<dbReference type="EMBL" id="CP011058">
    <property type="protein sequence ID" value="AJY75380.1"/>
    <property type="molecule type" value="Genomic_DNA"/>
</dbReference>
<dbReference type="PANTHER" id="PTHR47506">
    <property type="entry name" value="TRANSCRIPTIONAL REGULATORY PROTEIN"/>
    <property type="match status" value="1"/>
</dbReference>
<protein>
    <recommendedName>
        <fullName evidence="5">HTH tetR-type domain-containing protein</fullName>
    </recommendedName>
</protein>
<dbReference type="PATRIC" id="fig|1126833.4.peg.2918"/>
<evidence type="ECO:0000256" key="3">
    <source>
        <dbReference type="ARBA" id="ARBA00023163"/>
    </source>
</evidence>
<evidence type="ECO:0000313" key="7">
    <source>
        <dbReference type="Proteomes" id="UP000032633"/>
    </source>
</evidence>
<keyword evidence="2 4" id="KW-0238">DNA-binding</keyword>
<proteinExistence type="predicted"/>
<dbReference type="KEGG" id="pbj:VN24_13380"/>
<reference evidence="7" key="2">
    <citation type="submission" date="2015-03" db="EMBL/GenBank/DDBJ databases">
        <title>Genome sequence of Paenibacillus beijingensis strain DSM 24997T.</title>
        <authorList>
            <person name="Kwak Y."/>
            <person name="Shin J.-H."/>
        </authorList>
    </citation>
    <scope>NUCLEOTIDE SEQUENCE [LARGE SCALE GENOMIC DNA]</scope>
    <source>
        <strain evidence="7">DSM 24997</strain>
    </source>
</reference>
<dbReference type="PROSITE" id="PS50977">
    <property type="entry name" value="HTH_TETR_2"/>
    <property type="match status" value="1"/>
</dbReference>
<organism evidence="6 7">
    <name type="scientific">Paenibacillus beijingensis</name>
    <dbReference type="NCBI Taxonomy" id="1126833"/>
    <lineage>
        <taxon>Bacteria</taxon>
        <taxon>Bacillati</taxon>
        <taxon>Bacillota</taxon>
        <taxon>Bacilli</taxon>
        <taxon>Bacillales</taxon>
        <taxon>Paenibacillaceae</taxon>
        <taxon>Paenibacillus</taxon>
    </lineage>
</organism>
<evidence type="ECO:0000313" key="6">
    <source>
        <dbReference type="EMBL" id="AJY75380.1"/>
    </source>
</evidence>
<dbReference type="HOGENOM" id="CLU_069356_28_4_9"/>
<dbReference type="SUPFAM" id="SSF48498">
    <property type="entry name" value="Tetracyclin repressor-like, C-terminal domain"/>
    <property type="match status" value="1"/>
</dbReference>
<gene>
    <name evidence="6" type="ORF">VN24_13380</name>
</gene>